<dbReference type="PATRIC" id="fig|1615673.3.peg.1154"/>
<comment type="caution">
    <text evidence="1">The sequence shown here is derived from an EMBL/GenBank/DDBJ whole genome shotgun (WGS) entry which is preliminary data.</text>
</comment>
<reference evidence="1 2" key="1">
    <citation type="submission" date="2015-02" db="EMBL/GenBank/DDBJ databases">
        <title>Two Pseudomonas sp. nov., isolated from raw milk.</title>
        <authorList>
            <person name="Wenning M."/>
            <person name="von Neubeck M."/>
            <person name="Huptas C."/>
            <person name="Scherer S."/>
        </authorList>
    </citation>
    <scope>NUCLEOTIDE SEQUENCE [LARGE SCALE GENOMIC DNA]</scope>
    <source>
        <strain evidence="1 2">DSM 29164</strain>
    </source>
</reference>
<dbReference type="AlphaFoldDB" id="A0A0R3AP47"/>
<evidence type="ECO:0000313" key="1">
    <source>
        <dbReference type="EMBL" id="KRP74826.1"/>
    </source>
</evidence>
<sequence>MFEKIKETIKHWSRTAEEDFRLKFEGKHDDTSITRLENGTYADPAVEAEWQIALKDFNAEEYEKFIDNQW</sequence>
<gene>
    <name evidence="1" type="ORF">TX23_01155</name>
</gene>
<dbReference type="RefSeq" id="WP_057700669.1">
    <property type="nucleotide sequence ID" value="NZ_JYLN01000001.1"/>
</dbReference>
<proteinExistence type="predicted"/>
<evidence type="ECO:0000313" key="2">
    <source>
        <dbReference type="Proteomes" id="UP000050852"/>
    </source>
</evidence>
<accession>A0A0R3AP47</accession>
<organism evidence="1 2">
    <name type="scientific">Pseudomonas paralactis</name>
    <dbReference type="NCBI Taxonomy" id="1615673"/>
    <lineage>
        <taxon>Bacteria</taxon>
        <taxon>Pseudomonadati</taxon>
        <taxon>Pseudomonadota</taxon>
        <taxon>Gammaproteobacteria</taxon>
        <taxon>Pseudomonadales</taxon>
        <taxon>Pseudomonadaceae</taxon>
        <taxon>Pseudomonas</taxon>
    </lineage>
</organism>
<dbReference type="EMBL" id="JYLN01000001">
    <property type="protein sequence ID" value="KRP74826.1"/>
    <property type="molecule type" value="Genomic_DNA"/>
</dbReference>
<dbReference type="Proteomes" id="UP000050852">
    <property type="component" value="Unassembled WGS sequence"/>
</dbReference>
<name>A0A0R3AP47_9PSED</name>
<protein>
    <submittedName>
        <fullName evidence="1">Uncharacterized protein</fullName>
    </submittedName>
</protein>